<evidence type="ECO:0000313" key="11">
    <source>
        <dbReference type="Proteomes" id="UP000015104"/>
    </source>
</evidence>
<dbReference type="KEGG" id="tut:107360909"/>
<dbReference type="PANTHER" id="PTHR23235:SF120">
    <property type="entry name" value="KRUPPEL-LIKE FACTOR 15"/>
    <property type="match status" value="1"/>
</dbReference>
<dbReference type="PROSITE" id="PS50157">
    <property type="entry name" value="ZINC_FINGER_C2H2_2"/>
    <property type="match status" value="3"/>
</dbReference>
<evidence type="ECO:0000256" key="5">
    <source>
        <dbReference type="ARBA" id="ARBA00022833"/>
    </source>
</evidence>
<feature type="domain" description="C2H2-type" evidence="9">
    <location>
        <begin position="129"/>
        <end position="158"/>
    </location>
</feature>
<dbReference type="GO" id="GO:0005634">
    <property type="term" value="C:nucleus"/>
    <property type="evidence" value="ECO:0007669"/>
    <property type="project" value="UniProtKB-SubCell"/>
</dbReference>
<dbReference type="GO" id="GO:0000978">
    <property type="term" value="F:RNA polymerase II cis-regulatory region sequence-specific DNA binding"/>
    <property type="evidence" value="ECO:0007669"/>
    <property type="project" value="TreeGrafter"/>
</dbReference>
<keyword evidence="11" id="KW-1185">Reference proteome</keyword>
<proteinExistence type="predicted"/>
<dbReference type="GO" id="GO:0008270">
    <property type="term" value="F:zinc ion binding"/>
    <property type="evidence" value="ECO:0007669"/>
    <property type="project" value="UniProtKB-KW"/>
</dbReference>
<dbReference type="HOGENOM" id="CLU_1527136_0_0_1"/>
<keyword evidence="6" id="KW-0539">Nucleus</keyword>
<dbReference type="PROSITE" id="PS00028">
    <property type="entry name" value="ZINC_FINGER_C2H2_1"/>
    <property type="match status" value="3"/>
</dbReference>
<dbReference type="SMART" id="SM00355">
    <property type="entry name" value="ZnF_C2H2"/>
    <property type="match status" value="3"/>
</dbReference>
<accession>T1K5F5</accession>
<evidence type="ECO:0000259" key="9">
    <source>
        <dbReference type="PROSITE" id="PS50157"/>
    </source>
</evidence>
<comment type="subcellular location">
    <subcellularLocation>
        <location evidence="1">Nucleus</location>
    </subcellularLocation>
</comment>
<evidence type="ECO:0000256" key="1">
    <source>
        <dbReference type="ARBA" id="ARBA00004123"/>
    </source>
</evidence>
<dbReference type="GO" id="GO:0000981">
    <property type="term" value="F:DNA-binding transcription factor activity, RNA polymerase II-specific"/>
    <property type="evidence" value="ECO:0007669"/>
    <property type="project" value="TreeGrafter"/>
</dbReference>
<evidence type="ECO:0000256" key="6">
    <source>
        <dbReference type="ARBA" id="ARBA00023242"/>
    </source>
</evidence>
<feature type="compositionally biased region" description="Low complexity" evidence="8">
    <location>
        <begin position="45"/>
        <end position="67"/>
    </location>
</feature>
<dbReference type="STRING" id="32264.T1K5F5"/>
<keyword evidence="2" id="KW-0479">Metal-binding</keyword>
<gene>
    <name evidence="10" type="primary">107360909</name>
</gene>
<dbReference type="Pfam" id="PF00096">
    <property type="entry name" value="zf-C2H2"/>
    <property type="match status" value="2"/>
</dbReference>
<dbReference type="OrthoDB" id="6482065at2759"/>
<dbReference type="FunFam" id="3.30.160.60:FF:001272">
    <property type="entry name" value="Zinc finger protein 683"/>
    <property type="match status" value="1"/>
</dbReference>
<evidence type="ECO:0000256" key="4">
    <source>
        <dbReference type="ARBA" id="ARBA00022771"/>
    </source>
</evidence>
<dbReference type="PANTHER" id="PTHR23235">
    <property type="entry name" value="KRUEPPEL-LIKE TRANSCRIPTION FACTOR"/>
    <property type="match status" value="1"/>
</dbReference>
<dbReference type="EMBL" id="CAEY01001587">
    <property type="status" value="NOT_ANNOTATED_CDS"/>
    <property type="molecule type" value="Genomic_DNA"/>
</dbReference>
<keyword evidence="3" id="KW-0677">Repeat</keyword>
<feature type="region of interest" description="Disordered" evidence="8">
    <location>
        <begin position="43"/>
        <end position="70"/>
    </location>
</feature>
<evidence type="ECO:0000256" key="8">
    <source>
        <dbReference type="SAM" id="MobiDB-lite"/>
    </source>
</evidence>
<name>T1K5F5_TETUR</name>
<feature type="domain" description="C2H2-type" evidence="9">
    <location>
        <begin position="73"/>
        <end position="100"/>
    </location>
</feature>
<dbReference type="FunFam" id="3.30.160.60:FF:002349">
    <property type="entry name" value="Zinc finger and BTB domain-containing 40"/>
    <property type="match status" value="1"/>
</dbReference>
<evidence type="ECO:0000256" key="7">
    <source>
        <dbReference type="PROSITE-ProRule" id="PRU00042"/>
    </source>
</evidence>
<organism evidence="10 11">
    <name type="scientific">Tetranychus urticae</name>
    <name type="common">Two-spotted spider mite</name>
    <dbReference type="NCBI Taxonomy" id="32264"/>
    <lineage>
        <taxon>Eukaryota</taxon>
        <taxon>Metazoa</taxon>
        <taxon>Ecdysozoa</taxon>
        <taxon>Arthropoda</taxon>
        <taxon>Chelicerata</taxon>
        <taxon>Arachnida</taxon>
        <taxon>Acari</taxon>
        <taxon>Acariformes</taxon>
        <taxon>Trombidiformes</taxon>
        <taxon>Prostigmata</taxon>
        <taxon>Eleutherengona</taxon>
        <taxon>Raphignathae</taxon>
        <taxon>Tetranychoidea</taxon>
        <taxon>Tetranychidae</taxon>
        <taxon>Tetranychus</taxon>
    </lineage>
</organism>
<dbReference type="FunFam" id="3.30.160.60:FF:000744">
    <property type="entry name" value="zinc finger E-box-binding homeobox 1"/>
    <property type="match status" value="1"/>
</dbReference>
<reference evidence="11" key="1">
    <citation type="submission" date="2011-08" db="EMBL/GenBank/DDBJ databases">
        <authorList>
            <person name="Rombauts S."/>
        </authorList>
    </citation>
    <scope>NUCLEOTIDE SEQUENCE</scope>
    <source>
        <strain evidence="11">London</strain>
    </source>
</reference>
<protein>
    <recommendedName>
        <fullName evidence="9">C2H2-type domain-containing protein</fullName>
    </recommendedName>
</protein>
<evidence type="ECO:0000313" key="10">
    <source>
        <dbReference type="EnsemblMetazoa" id="tetur05g06080.1"/>
    </source>
</evidence>
<dbReference type="InterPro" id="IPR036236">
    <property type="entry name" value="Znf_C2H2_sf"/>
</dbReference>
<dbReference type="AlphaFoldDB" id="T1K5F5"/>
<dbReference type="eggNOG" id="KOG2461">
    <property type="taxonomic scope" value="Eukaryota"/>
</dbReference>
<keyword evidence="5" id="KW-0862">Zinc</keyword>
<dbReference type="OMA" id="KMHTAHE"/>
<evidence type="ECO:0000256" key="2">
    <source>
        <dbReference type="ARBA" id="ARBA00022723"/>
    </source>
</evidence>
<dbReference type="EnsemblMetazoa" id="tetur05g06080.1">
    <property type="protein sequence ID" value="tetur05g06080.1"/>
    <property type="gene ID" value="tetur05g06080"/>
</dbReference>
<dbReference type="InterPro" id="IPR013087">
    <property type="entry name" value="Znf_C2H2_type"/>
</dbReference>
<evidence type="ECO:0000256" key="3">
    <source>
        <dbReference type="ARBA" id="ARBA00022737"/>
    </source>
</evidence>
<dbReference type="Proteomes" id="UP000015104">
    <property type="component" value="Unassembled WGS sequence"/>
</dbReference>
<dbReference type="SUPFAM" id="SSF57667">
    <property type="entry name" value="beta-beta-alpha zinc fingers"/>
    <property type="match status" value="2"/>
</dbReference>
<sequence length="176" mass="20323">MSFAGLKAFGDEFSSQEVNEINVYRQIKMKMFLSQKENKAPTAFESPFEESSSSSTTSLSSPSSPSSTDKRTYQCQYCLKSFGQMSNLKCHVRTHTGERPFECKICFKSFIQLAHLQKHELVHTGEKPFQCDLCLKRFTSKSNLNNHKSRHVHESHQSSLESTVNYQHDDFHKHYQ</sequence>
<reference evidence="10" key="2">
    <citation type="submission" date="2015-06" db="UniProtKB">
        <authorList>
            <consortium name="EnsemblMetazoa"/>
        </authorList>
    </citation>
    <scope>IDENTIFICATION</scope>
</reference>
<dbReference type="Gene3D" id="3.30.160.60">
    <property type="entry name" value="Classic Zinc Finger"/>
    <property type="match status" value="3"/>
</dbReference>
<feature type="domain" description="C2H2-type" evidence="9">
    <location>
        <begin position="101"/>
        <end position="128"/>
    </location>
</feature>
<keyword evidence="4 7" id="KW-0863">Zinc-finger</keyword>